<feature type="coiled-coil region" evidence="1">
    <location>
        <begin position="37"/>
        <end position="64"/>
    </location>
</feature>
<feature type="coiled-coil region" evidence="1">
    <location>
        <begin position="333"/>
        <end position="367"/>
    </location>
</feature>
<keyword evidence="1" id="KW-0175">Coiled coil</keyword>
<keyword evidence="2" id="KW-0812">Transmembrane</keyword>
<sequence length="653" mass="74796">MNSLQKDLEQIDEHLLCGDSLVDSQFLQEVQTNLIDWQNKDKQAKELEKELKEKSLELEKIEAVLGGFPGFEGLADNTGAQVILKEKNKETLTEKLSLFEKQRKEKEELEQQLVIKKSGLGLLTAFYELTPAEEEEIAKKEELKRKLEDEQKKDSQVDTLRRDIISDKLKSAQIFIVSGLVAVVAGIIIGLVFHPVSYVVSLFGAIAGFYGFSQAKKQKAALAEIEKRLSTAGQSDSLKKELEKVTADLSTVYQRFGASDSQQFAALKRGFVLVNNEITIIEAKIRDRTDQFSPEEEEELRSQLKESTDYLQNILALTGCNSVNDFNEKLKKFSEHINSKENIRREIENLKNRVDKLFSMMREIEKAICEKLHLELVGREAIGKAETLIKEFEVKLTRKKELTIRIETNKKNYQERLAGRSMVDIAATAEEYKAQDGNEHDIEDEEDLELKLKELNEERLDIAKKITGLESGISNRFKDLRDIATIEEELELVTQQIKQYEEILEALDLAKNMLSESFEELQNSFGPILNNNVGSILKKITRGKYSDVGVAENYSITIKDDTQWDRELEFFSNGTLDQVYFALRLGIIGLAYDSDIKLPLILDDTFVQYDDERLASVLEYLLEYAEQHQVLLFTCHRREAEILQGKEFNYINI</sequence>
<dbReference type="InterPro" id="IPR027417">
    <property type="entry name" value="P-loop_NTPase"/>
</dbReference>
<gene>
    <name evidence="3" type="ORF">BR63_03605</name>
</gene>
<evidence type="ECO:0000256" key="1">
    <source>
        <dbReference type="SAM" id="Coils"/>
    </source>
</evidence>
<dbReference type="PANTHER" id="PTHR41259">
    <property type="entry name" value="DOUBLE-STRAND BREAK REPAIR RAD50 ATPASE, PUTATIVE-RELATED"/>
    <property type="match status" value="1"/>
</dbReference>
<dbReference type="Proteomes" id="UP000515847">
    <property type="component" value="Chromosome"/>
</dbReference>
<dbReference type="PANTHER" id="PTHR41259:SF1">
    <property type="entry name" value="DOUBLE-STRAND BREAK REPAIR RAD50 ATPASE, PUTATIVE-RELATED"/>
    <property type="match status" value="1"/>
</dbReference>
<feature type="coiled-coil region" evidence="1">
    <location>
        <begin position="89"/>
        <end position="153"/>
    </location>
</feature>
<keyword evidence="4" id="KW-1185">Reference proteome</keyword>
<dbReference type="Gene3D" id="3.40.50.300">
    <property type="entry name" value="P-loop containing nucleotide triphosphate hydrolases"/>
    <property type="match status" value="1"/>
</dbReference>
<dbReference type="AlphaFoldDB" id="A0A7G6E078"/>
<evidence type="ECO:0000313" key="3">
    <source>
        <dbReference type="EMBL" id="QNB45482.1"/>
    </source>
</evidence>
<dbReference type="KEGG" id="tfr:BR63_03605"/>
<evidence type="ECO:0000256" key="2">
    <source>
        <dbReference type="SAM" id="Phobius"/>
    </source>
</evidence>
<dbReference type="SUPFAM" id="SSF52540">
    <property type="entry name" value="P-loop containing nucleoside triphosphate hydrolases"/>
    <property type="match status" value="1"/>
</dbReference>
<dbReference type="EMBL" id="CP045798">
    <property type="protein sequence ID" value="QNB45482.1"/>
    <property type="molecule type" value="Genomic_DNA"/>
</dbReference>
<evidence type="ECO:0008006" key="5">
    <source>
        <dbReference type="Google" id="ProtNLM"/>
    </source>
</evidence>
<proteinExistence type="predicted"/>
<keyword evidence="2" id="KW-0472">Membrane</keyword>
<organism evidence="3 4">
    <name type="scientific">Thermanaerosceptrum fracticalcis</name>
    <dbReference type="NCBI Taxonomy" id="1712410"/>
    <lineage>
        <taxon>Bacteria</taxon>
        <taxon>Bacillati</taxon>
        <taxon>Bacillota</taxon>
        <taxon>Clostridia</taxon>
        <taxon>Eubacteriales</taxon>
        <taxon>Peptococcaceae</taxon>
        <taxon>Thermanaerosceptrum</taxon>
    </lineage>
</organism>
<reference evidence="3 4" key="1">
    <citation type="journal article" date="2019" name="Front. Microbiol.">
        <title>Thermoanaerosceptrum fracticalcis gen. nov. sp. nov., a Novel Fumarate-Fermenting Microorganism From a Deep Fractured Carbonate Aquifer of the US Great Basin.</title>
        <authorList>
            <person name="Hamilton-Brehm S.D."/>
            <person name="Stewart L.E."/>
            <person name="Zavarin M."/>
            <person name="Caldwell M."/>
            <person name="Lawson P.A."/>
            <person name="Onstott T.C."/>
            <person name="Grzymski J."/>
            <person name="Neveux I."/>
            <person name="Lollar B.S."/>
            <person name="Russell C.E."/>
            <person name="Moser D.P."/>
        </authorList>
    </citation>
    <scope>NUCLEOTIDE SEQUENCE [LARGE SCALE GENOMIC DNA]</scope>
    <source>
        <strain evidence="3 4">DRI-13</strain>
    </source>
</reference>
<keyword evidence="2" id="KW-1133">Transmembrane helix</keyword>
<feature type="transmembrane region" description="Helical" evidence="2">
    <location>
        <begin position="171"/>
        <end position="189"/>
    </location>
</feature>
<name>A0A7G6E078_THEFR</name>
<accession>A0A7G6E078</accession>
<feature type="coiled-coil region" evidence="1">
    <location>
        <begin position="438"/>
        <end position="524"/>
    </location>
</feature>
<evidence type="ECO:0000313" key="4">
    <source>
        <dbReference type="Proteomes" id="UP000515847"/>
    </source>
</evidence>
<protein>
    <recommendedName>
        <fullName evidence="5">AAA family ATPase</fullName>
    </recommendedName>
</protein>
<dbReference type="RefSeq" id="WP_207724760.1">
    <property type="nucleotide sequence ID" value="NZ_CP045798.1"/>
</dbReference>